<evidence type="ECO:0000256" key="1">
    <source>
        <dbReference type="SAM" id="SignalP"/>
    </source>
</evidence>
<dbReference type="GO" id="GO:0046872">
    <property type="term" value="F:metal ion binding"/>
    <property type="evidence" value="ECO:0007669"/>
    <property type="project" value="InterPro"/>
</dbReference>
<dbReference type="Pfam" id="PF00403">
    <property type="entry name" value="HMA"/>
    <property type="match status" value="1"/>
</dbReference>
<organism evidence="3 4">
    <name type="scientific">Musa troglodytarum</name>
    <name type="common">fe'i banana</name>
    <dbReference type="NCBI Taxonomy" id="320322"/>
    <lineage>
        <taxon>Eukaryota</taxon>
        <taxon>Viridiplantae</taxon>
        <taxon>Streptophyta</taxon>
        <taxon>Embryophyta</taxon>
        <taxon>Tracheophyta</taxon>
        <taxon>Spermatophyta</taxon>
        <taxon>Magnoliopsida</taxon>
        <taxon>Liliopsida</taxon>
        <taxon>Zingiberales</taxon>
        <taxon>Musaceae</taxon>
        <taxon>Musa</taxon>
    </lineage>
</organism>
<reference evidence="3" key="1">
    <citation type="submission" date="2022-05" db="EMBL/GenBank/DDBJ databases">
        <title>The Musa troglodytarum L. genome provides insights into the mechanism of non-climacteric behaviour and enrichment of carotenoids.</title>
        <authorList>
            <person name="Wang J."/>
        </authorList>
    </citation>
    <scope>NUCLEOTIDE SEQUENCE</scope>
    <source>
        <tissue evidence="3">Leaf</tissue>
    </source>
</reference>
<proteinExistence type="predicted"/>
<accession>A0A9E7EA17</accession>
<feature type="chain" id="PRO_5039646557" evidence="1">
    <location>
        <begin position="23"/>
        <end position="135"/>
    </location>
</feature>
<feature type="domain" description="HMA" evidence="2">
    <location>
        <begin position="69"/>
        <end position="135"/>
    </location>
</feature>
<protein>
    <submittedName>
        <fullName evidence="3">Heavy-metal-associated domain</fullName>
    </submittedName>
</protein>
<keyword evidence="4" id="KW-1185">Reference proteome</keyword>
<sequence length="135" mass="14962">MGRSALVRVLDCLPLAVSPGSCVCMTTWEEEEEDGFDEKSLIKSHVEQVLKIKDVLDGGKTTLAFHLEPKTVVLRVSMHCNGCARKVEKHISKMEGVTSFEVDLESKKVVVVGDVTPFEVLKSVSKVKFAELWLT</sequence>
<dbReference type="InterPro" id="IPR036163">
    <property type="entry name" value="HMA_dom_sf"/>
</dbReference>
<dbReference type="EMBL" id="CP097502">
    <property type="protein sequence ID" value="URD73163.1"/>
    <property type="molecule type" value="Genomic_DNA"/>
</dbReference>
<feature type="signal peptide" evidence="1">
    <location>
        <begin position="1"/>
        <end position="22"/>
    </location>
</feature>
<dbReference type="InterPro" id="IPR044526">
    <property type="entry name" value="NAKR1-3"/>
</dbReference>
<gene>
    <name evidence="3" type="ORF">MUK42_09875</name>
</gene>
<dbReference type="PANTHER" id="PTHR46119">
    <property type="entry name" value="OS08G0405700 PROTEIN"/>
    <property type="match status" value="1"/>
</dbReference>
<dbReference type="OrthoDB" id="689350at2759"/>
<dbReference type="SUPFAM" id="SSF55008">
    <property type="entry name" value="HMA, heavy metal-associated domain"/>
    <property type="match status" value="1"/>
</dbReference>
<dbReference type="PANTHER" id="PTHR46119:SF11">
    <property type="entry name" value="HEAVY METAL TRANSPORT_DETOXIFICATION SUPERFAMILY PROTEIN"/>
    <property type="match status" value="1"/>
</dbReference>
<dbReference type="PROSITE" id="PS50846">
    <property type="entry name" value="HMA_2"/>
    <property type="match status" value="1"/>
</dbReference>
<keyword evidence="1" id="KW-0732">Signal</keyword>
<dbReference type="CDD" id="cd00371">
    <property type="entry name" value="HMA"/>
    <property type="match status" value="1"/>
</dbReference>
<dbReference type="InterPro" id="IPR006121">
    <property type="entry name" value="HMA_dom"/>
</dbReference>
<evidence type="ECO:0000313" key="3">
    <source>
        <dbReference type="EMBL" id="URD73163.1"/>
    </source>
</evidence>
<dbReference type="Gene3D" id="3.30.70.100">
    <property type="match status" value="1"/>
</dbReference>
<dbReference type="Proteomes" id="UP001055439">
    <property type="component" value="Chromosome 1"/>
</dbReference>
<evidence type="ECO:0000313" key="4">
    <source>
        <dbReference type="Proteomes" id="UP001055439"/>
    </source>
</evidence>
<name>A0A9E7EA17_9LILI</name>
<evidence type="ECO:0000259" key="2">
    <source>
        <dbReference type="PROSITE" id="PS50846"/>
    </source>
</evidence>
<dbReference type="AlphaFoldDB" id="A0A9E7EA17"/>